<feature type="binding site" evidence="9">
    <location>
        <position position="263"/>
    </location>
    <ligand>
        <name>sn-glycerol 3-phosphate</name>
        <dbReference type="ChEBI" id="CHEBI:57597"/>
    </ligand>
</feature>
<dbReference type="NCBIfam" id="NF000941">
    <property type="entry name" value="PRK00094.1-3"/>
    <property type="match status" value="1"/>
</dbReference>
<dbReference type="InterPro" id="IPR006168">
    <property type="entry name" value="G3P_DH_NAD-dep"/>
</dbReference>
<comment type="pathway">
    <text evidence="9">Membrane lipid metabolism; glycerophospholipid metabolism.</text>
</comment>
<keyword evidence="9" id="KW-0963">Cytoplasm</keyword>
<keyword evidence="15" id="KW-1185">Reference proteome</keyword>
<keyword evidence="8 9" id="KW-1208">Phospholipid metabolism</keyword>
<feature type="binding site" evidence="9">
    <location>
        <position position="275"/>
    </location>
    <ligand>
        <name>sn-glycerol 3-phosphate</name>
        <dbReference type="ChEBI" id="CHEBI:57597"/>
    </ligand>
</feature>
<comment type="similarity">
    <text evidence="1 9 10">Belongs to the NAD-dependent glycerol-3-phosphate dehydrogenase family.</text>
</comment>
<evidence type="ECO:0000259" key="12">
    <source>
        <dbReference type="Pfam" id="PF01210"/>
    </source>
</evidence>
<evidence type="ECO:0000256" key="3">
    <source>
        <dbReference type="ARBA" id="ARBA00022857"/>
    </source>
</evidence>
<keyword evidence="4 9" id="KW-0560">Oxidoreductase</keyword>
<dbReference type="PANTHER" id="PTHR11728:SF1">
    <property type="entry name" value="GLYCEROL-3-PHOSPHATE DEHYDROGENASE [NAD(+)] 2, CHLOROPLASTIC"/>
    <property type="match status" value="1"/>
</dbReference>
<evidence type="ECO:0000256" key="7">
    <source>
        <dbReference type="ARBA" id="ARBA00023209"/>
    </source>
</evidence>
<evidence type="ECO:0000256" key="4">
    <source>
        <dbReference type="ARBA" id="ARBA00023002"/>
    </source>
</evidence>
<evidence type="ECO:0000313" key="14">
    <source>
        <dbReference type="EMBL" id="MFC6178003.1"/>
    </source>
</evidence>
<comment type="caution">
    <text evidence="14">The sequence shown here is derived from an EMBL/GenBank/DDBJ whole genome shotgun (WGS) entry which is preliminary data.</text>
</comment>
<feature type="domain" description="Glycerol-3-phosphate dehydrogenase NAD-dependent N-terminal" evidence="12">
    <location>
        <begin position="19"/>
        <end position="178"/>
    </location>
</feature>
<dbReference type="PRINTS" id="PR00077">
    <property type="entry name" value="GPDHDRGNASE"/>
</dbReference>
<feature type="binding site" evidence="9">
    <location>
        <position position="124"/>
    </location>
    <ligand>
        <name>sn-glycerol 3-phosphate</name>
        <dbReference type="ChEBI" id="CHEBI:57597"/>
    </ligand>
</feature>
<gene>
    <name evidence="9" type="primary">gpsA</name>
    <name evidence="14" type="ORF">ACFQGR_01060</name>
</gene>
<dbReference type="Gene3D" id="1.10.1040.10">
    <property type="entry name" value="N-(1-d-carboxylethyl)-l-norvaline Dehydrogenase, domain 2"/>
    <property type="match status" value="1"/>
</dbReference>
<evidence type="ECO:0000256" key="11">
    <source>
        <dbReference type="RuleBase" id="RU000439"/>
    </source>
</evidence>
<dbReference type="InterPro" id="IPR036291">
    <property type="entry name" value="NAD(P)-bd_dom_sf"/>
</dbReference>
<keyword evidence="9" id="KW-0547">Nucleotide-binding</keyword>
<keyword evidence="5 9" id="KW-0520">NAD</keyword>
<evidence type="ECO:0000259" key="13">
    <source>
        <dbReference type="Pfam" id="PF07479"/>
    </source>
</evidence>
<feature type="binding site" evidence="9">
    <location>
        <position position="274"/>
    </location>
    <ligand>
        <name>sn-glycerol 3-phosphate</name>
        <dbReference type="ChEBI" id="CHEBI:57597"/>
    </ligand>
</feature>
<proteinExistence type="inferred from homology"/>
<dbReference type="InterPro" id="IPR013328">
    <property type="entry name" value="6PGD_dom2"/>
</dbReference>
<evidence type="ECO:0000256" key="5">
    <source>
        <dbReference type="ARBA" id="ARBA00023027"/>
    </source>
</evidence>
<dbReference type="EC" id="1.1.1.94" evidence="9"/>
<comment type="subcellular location">
    <subcellularLocation>
        <location evidence="9">Cytoplasm</location>
    </subcellularLocation>
</comment>
<feature type="binding site" evidence="9">
    <location>
        <position position="27"/>
    </location>
    <ligand>
        <name>NADPH</name>
        <dbReference type="ChEBI" id="CHEBI:57783"/>
    </ligand>
</feature>
<keyword evidence="6 9" id="KW-0443">Lipid metabolism</keyword>
<dbReference type="Proteomes" id="UP001596158">
    <property type="component" value="Unassembled WGS sequence"/>
</dbReference>
<feature type="active site" description="Proton acceptor" evidence="9">
    <location>
        <position position="210"/>
    </location>
</feature>
<dbReference type="InterPro" id="IPR008927">
    <property type="entry name" value="6-PGluconate_DH-like_C_sf"/>
</dbReference>
<accession>A0ABW1RRE8</accession>
<dbReference type="InterPro" id="IPR011128">
    <property type="entry name" value="G3P_DH_NAD-dep_N"/>
</dbReference>
<organism evidence="14 15">
    <name type="scientific">Weissella sagaensis</name>
    <dbReference type="NCBI Taxonomy" id="2559928"/>
    <lineage>
        <taxon>Bacteria</taxon>
        <taxon>Bacillati</taxon>
        <taxon>Bacillota</taxon>
        <taxon>Bacilli</taxon>
        <taxon>Lactobacillales</taxon>
        <taxon>Lactobacillaceae</taxon>
        <taxon>Weissella</taxon>
    </lineage>
</organism>
<comment type="catalytic activity">
    <reaction evidence="9">
        <text>sn-glycerol 3-phosphate + NAD(+) = dihydroxyacetone phosphate + NADH + H(+)</text>
        <dbReference type="Rhea" id="RHEA:11092"/>
        <dbReference type="ChEBI" id="CHEBI:15378"/>
        <dbReference type="ChEBI" id="CHEBI:57540"/>
        <dbReference type="ChEBI" id="CHEBI:57597"/>
        <dbReference type="ChEBI" id="CHEBI:57642"/>
        <dbReference type="ChEBI" id="CHEBI:57945"/>
        <dbReference type="EC" id="1.1.1.94"/>
    </reaction>
</comment>
<dbReference type="PIRSF" id="PIRSF000114">
    <property type="entry name" value="Glycerol-3-P_dh"/>
    <property type="match status" value="1"/>
</dbReference>
<keyword evidence="2 9" id="KW-0444">Lipid biosynthesis</keyword>
<keyword evidence="7 9" id="KW-0594">Phospholipid biosynthesis</keyword>
<comment type="function">
    <text evidence="9">Catalyzes the reduction of the glycolytic intermediate dihydroxyacetone phosphate (DHAP) to sn-glycerol 3-phosphate (G3P), the key precursor for phospholipid synthesis.</text>
</comment>
<feature type="domain" description="Glycerol-3-phosphate dehydrogenase NAD-dependent C-terminal" evidence="13">
    <location>
        <begin position="199"/>
        <end position="339"/>
    </location>
</feature>
<dbReference type="RefSeq" id="WP_170999668.1">
    <property type="nucleotide sequence ID" value="NZ_BJDT01000007.1"/>
</dbReference>
<dbReference type="NCBIfam" id="NF000942">
    <property type="entry name" value="PRK00094.1-4"/>
    <property type="match status" value="1"/>
</dbReference>
<feature type="binding site" evidence="9">
    <location>
        <position position="64"/>
    </location>
    <ligand>
        <name>NADPH</name>
        <dbReference type="ChEBI" id="CHEBI:57783"/>
    </ligand>
</feature>
<feature type="binding site" evidence="9">
    <location>
        <position position="300"/>
    </location>
    <ligand>
        <name>NADPH</name>
        <dbReference type="ChEBI" id="CHEBI:57783"/>
    </ligand>
</feature>
<dbReference type="InterPro" id="IPR006109">
    <property type="entry name" value="G3P_DH_NAD-dep_C"/>
</dbReference>
<feature type="binding site" evidence="9">
    <location>
        <position position="26"/>
    </location>
    <ligand>
        <name>NADPH</name>
        <dbReference type="ChEBI" id="CHEBI:57783"/>
    </ligand>
</feature>
<evidence type="ECO:0000256" key="2">
    <source>
        <dbReference type="ARBA" id="ARBA00022516"/>
    </source>
</evidence>
<evidence type="ECO:0000256" key="8">
    <source>
        <dbReference type="ARBA" id="ARBA00023264"/>
    </source>
</evidence>
<comment type="catalytic activity">
    <reaction evidence="9 11">
        <text>sn-glycerol 3-phosphate + NADP(+) = dihydroxyacetone phosphate + NADPH + H(+)</text>
        <dbReference type="Rhea" id="RHEA:11096"/>
        <dbReference type="ChEBI" id="CHEBI:15378"/>
        <dbReference type="ChEBI" id="CHEBI:57597"/>
        <dbReference type="ChEBI" id="CHEBI:57642"/>
        <dbReference type="ChEBI" id="CHEBI:57783"/>
        <dbReference type="ChEBI" id="CHEBI:58349"/>
        <dbReference type="EC" id="1.1.1.94"/>
    </reaction>
</comment>
<feature type="binding site" evidence="9">
    <location>
        <position position="155"/>
    </location>
    <ligand>
        <name>sn-glycerol 3-phosphate</name>
        <dbReference type="ChEBI" id="CHEBI:57597"/>
    </ligand>
</feature>
<protein>
    <recommendedName>
        <fullName evidence="9">Glycerol-3-phosphate dehydrogenase [NAD(P)+]</fullName>
        <ecNumber evidence="9">1.1.1.94</ecNumber>
    </recommendedName>
    <alternativeName>
        <fullName evidence="9">NAD(P)(+)-dependent glycerol-3-phosphate dehydrogenase</fullName>
    </alternativeName>
    <alternativeName>
        <fullName evidence="9">NAD(P)H-dependent dihydroxyacetone-phosphate reductase</fullName>
    </alternativeName>
</protein>
<dbReference type="GO" id="GO:0047952">
    <property type="term" value="F:glycerol-3-phosphate dehydrogenase [NAD(P)+] activity"/>
    <property type="evidence" value="ECO:0007669"/>
    <property type="project" value="UniProtKB-EC"/>
</dbReference>
<dbReference type="PANTHER" id="PTHR11728">
    <property type="entry name" value="GLYCEROL-3-PHOSPHATE DEHYDROGENASE"/>
    <property type="match status" value="1"/>
</dbReference>
<feature type="binding site" evidence="9">
    <location>
        <position position="47"/>
    </location>
    <ligand>
        <name>NADPH</name>
        <dbReference type="ChEBI" id="CHEBI:57783"/>
    </ligand>
</feature>
<feature type="binding site" evidence="9">
    <location>
        <position position="157"/>
    </location>
    <ligand>
        <name>sn-glycerol 3-phosphate</name>
        <dbReference type="ChEBI" id="CHEBI:57597"/>
    </ligand>
</feature>
<dbReference type="Pfam" id="PF07479">
    <property type="entry name" value="NAD_Gly3P_dh_C"/>
    <property type="match status" value="1"/>
</dbReference>
<reference evidence="15" key="1">
    <citation type="journal article" date="2019" name="Int. J. Syst. Evol. Microbiol.">
        <title>The Global Catalogue of Microorganisms (GCM) 10K type strain sequencing project: providing services to taxonomists for standard genome sequencing and annotation.</title>
        <authorList>
            <consortium name="The Broad Institute Genomics Platform"/>
            <consortium name="The Broad Institute Genome Sequencing Center for Infectious Disease"/>
            <person name="Wu L."/>
            <person name="Ma J."/>
        </authorList>
    </citation>
    <scope>NUCLEOTIDE SEQUENCE [LARGE SCALE GENOMIC DNA]</scope>
    <source>
        <strain evidence="15">CCM 8924</strain>
    </source>
</reference>
<evidence type="ECO:0000256" key="9">
    <source>
        <dbReference type="HAMAP-Rule" id="MF_00394"/>
    </source>
</evidence>
<dbReference type="Gene3D" id="3.40.50.720">
    <property type="entry name" value="NAD(P)-binding Rossmann-like Domain"/>
    <property type="match status" value="1"/>
</dbReference>
<keyword evidence="3 9" id="KW-0521">NADP</keyword>
<name>A0ABW1RRE8_9LACO</name>
<feature type="binding site" evidence="9">
    <location>
        <position position="210"/>
    </location>
    <ligand>
        <name>sn-glycerol 3-phosphate</name>
        <dbReference type="ChEBI" id="CHEBI:57597"/>
    </ligand>
</feature>
<feature type="binding site" evidence="9">
    <location>
        <position position="48"/>
    </location>
    <ligand>
        <name>NADPH</name>
        <dbReference type="ChEBI" id="CHEBI:57783"/>
    </ligand>
</feature>
<feature type="binding site" evidence="9">
    <location>
        <position position="273"/>
    </location>
    <ligand>
        <name>sn-glycerol 3-phosphate</name>
        <dbReference type="ChEBI" id="CHEBI:57597"/>
    </ligand>
</feature>
<feature type="binding site" evidence="9">
    <location>
        <position position="298"/>
    </location>
    <ligand>
        <name>NADPH</name>
        <dbReference type="ChEBI" id="CHEBI:57783"/>
    </ligand>
</feature>
<evidence type="ECO:0000313" key="15">
    <source>
        <dbReference type="Proteomes" id="UP001596158"/>
    </source>
</evidence>
<feature type="binding site" evidence="9">
    <location>
        <position position="124"/>
    </location>
    <ligand>
        <name>NADPH</name>
        <dbReference type="ChEBI" id="CHEBI:57783"/>
    </ligand>
</feature>
<sequence>MVFSGILVTRRNLVSREIIAVLGAGSWGTALANVAAENGHIVRLWSHRAEQVDEINETHRNTKYLGEHPLNEGVIAVADMKQAIADANLVLSVVPTKATREVARQLVTILKETNHKVVVMAATKGIEPVTYKRVSEMLAEEIPSEYLGGLGIIAGPSHAEGVIKHDPTLVTAVSSDLTVAKYVQNVLSNQIFRVYTNTDVVGSEIGAALKNVIAIGAGALESLGYDANAKAALFTRGLAEISRLGQAFGANPITFMGLAGVGDLFATATSVYSRNYRAGVQLGQGKQLDDVVADMGMVIEGISTTKVAHELAQKKHVEMPITSAMYRVIYDNEDVKNVMQLLMGRPVSQEGK</sequence>
<feature type="binding site" evidence="9">
    <location>
        <position position="274"/>
    </location>
    <ligand>
        <name>NADPH</name>
        <dbReference type="ChEBI" id="CHEBI:57783"/>
    </ligand>
</feature>
<dbReference type="EMBL" id="JBHSSG010000006">
    <property type="protein sequence ID" value="MFC6178003.1"/>
    <property type="molecule type" value="Genomic_DNA"/>
</dbReference>
<feature type="binding site" evidence="9">
    <location>
        <position position="159"/>
    </location>
    <ligand>
        <name>NADPH</name>
        <dbReference type="ChEBI" id="CHEBI:57783"/>
    </ligand>
</feature>
<dbReference type="SUPFAM" id="SSF51735">
    <property type="entry name" value="NAD(P)-binding Rossmann-fold domains"/>
    <property type="match status" value="1"/>
</dbReference>
<dbReference type="SUPFAM" id="SSF48179">
    <property type="entry name" value="6-phosphogluconate dehydrogenase C-terminal domain-like"/>
    <property type="match status" value="1"/>
</dbReference>
<evidence type="ECO:0000256" key="6">
    <source>
        <dbReference type="ARBA" id="ARBA00023098"/>
    </source>
</evidence>
<dbReference type="NCBIfam" id="NF000940">
    <property type="entry name" value="PRK00094.1-2"/>
    <property type="match status" value="1"/>
</dbReference>
<dbReference type="Pfam" id="PF01210">
    <property type="entry name" value="NAD_Gly3P_dh_N"/>
    <property type="match status" value="1"/>
</dbReference>
<dbReference type="HAMAP" id="MF_00394">
    <property type="entry name" value="NAD_Glyc3P_dehydrog"/>
    <property type="match status" value="1"/>
</dbReference>
<evidence type="ECO:0000256" key="10">
    <source>
        <dbReference type="RuleBase" id="RU000437"/>
    </source>
</evidence>
<evidence type="ECO:0000256" key="1">
    <source>
        <dbReference type="ARBA" id="ARBA00011009"/>
    </source>
</evidence>